<sequence>MPLQSITFISRSSLRFLTMENGNRFFNLLQLMTLKILSWQKSPAMSCPQQIFSRFTKSCKINDSKTGKALKGNRPSEPMICRISPPFWMRRCFNCGKPSLCRS</sequence>
<evidence type="ECO:0000313" key="1">
    <source>
        <dbReference type="EMBL" id="MBX25582.1"/>
    </source>
</evidence>
<dbReference type="AlphaFoldDB" id="A0A2P2M5S9"/>
<reference evidence="1" key="1">
    <citation type="submission" date="2018-02" db="EMBL/GenBank/DDBJ databases">
        <title>Rhizophora mucronata_Transcriptome.</title>
        <authorList>
            <person name="Meera S.P."/>
            <person name="Sreeshan A."/>
            <person name="Augustine A."/>
        </authorList>
    </citation>
    <scope>NUCLEOTIDE SEQUENCE</scope>
    <source>
        <tissue evidence="1">Leaf</tissue>
    </source>
</reference>
<accession>A0A2P2M5S9</accession>
<protein>
    <submittedName>
        <fullName evidence="1">Putative disease resistance protein At4g27220</fullName>
    </submittedName>
</protein>
<name>A0A2P2M5S9_RHIMU</name>
<dbReference type="EMBL" id="GGEC01045098">
    <property type="protein sequence ID" value="MBX25582.1"/>
    <property type="molecule type" value="Transcribed_RNA"/>
</dbReference>
<proteinExistence type="predicted"/>
<organism evidence="1">
    <name type="scientific">Rhizophora mucronata</name>
    <name type="common">Asiatic mangrove</name>
    <dbReference type="NCBI Taxonomy" id="61149"/>
    <lineage>
        <taxon>Eukaryota</taxon>
        <taxon>Viridiplantae</taxon>
        <taxon>Streptophyta</taxon>
        <taxon>Embryophyta</taxon>
        <taxon>Tracheophyta</taxon>
        <taxon>Spermatophyta</taxon>
        <taxon>Magnoliopsida</taxon>
        <taxon>eudicotyledons</taxon>
        <taxon>Gunneridae</taxon>
        <taxon>Pentapetalae</taxon>
        <taxon>rosids</taxon>
        <taxon>fabids</taxon>
        <taxon>Malpighiales</taxon>
        <taxon>Rhizophoraceae</taxon>
        <taxon>Rhizophora</taxon>
    </lineage>
</organism>